<keyword evidence="2" id="KW-1185">Reference proteome</keyword>
<protein>
    <submittedName>
        <fullName evidence="1">Uncharacterized protein</fullName>
    </submittedName>
</protein>
<proteinExistence type="predicted"/>
<accession>A0A1U7DGR8</accession>
<dbReference type="Proteomes" id="UP000187266">
    <property type="component" value="Chromosome"/>
</dbReference>
<organism evidence="1 2">
    <name type="scientific">Brevirhabdus pacifica</name>
    <dbReference type="NCBI Taxonomy" id="1267768"/>
    <lineage>
        <taxon>Bacteria</taxon>
        <taxon>Pseudomonadati</taxon>
        <taxon>Pseudomonadota</taxon>
        <taxon>Alphaproteobacteria</taxon>
        <taxon>Rhodobacterales</taxon>
        <taxon>Paracoccaceae</taxon>
        <taxon>Brevirhabdus</taxon>
    </lineage>
</organism>
<dbReference type="AlphaFoldDB" id="A0A1U7DGR8"/>
<dbReference type="STRING" id="1267768.BV394_05255"/>
<dbReference type="OrthoDB" id="9791432at2"/>
<sequence>MLRSFLSRLDPRFKPRPSHLLIGGLALVGGLKAVDVIGELVPGADHVPAGAAQAQTVPPKPGAPSGVPVPASLPDSCPVPEELLSAIRTERELLADQKDALSQRRAEIDLAEEKLRIETARLTELKTALEALMNKVETAEGEDVNRLVKLYTNMKPADAAQIMNEIDISVAVTVLGQMPERDAGPIMARLSMARARAVSKIILERSKLPGDQDLNGIVLQ</sequence>
<name>A0A1U7DGR8_9RHOB</name>
<accession>A0A2M9DF34</accession>
<gene>
    <name evidence="1" type="ORF">BV394_05255</name>
</gene>
<evidence type="ECO:0000313" key="2">
    <source>
        <dbReference type="Proteomes" id="UP000187266"/>
    </source>
</evidence>
<reference evidence="1 2" key="1">
    <citation type="submission" date="2017-01" db="EMBL/GenBank/DDBJ databases">
        <title>Genomic analysis of Xuhuaishuia manganoxidans DY6-4.</title>
        <authorList>
            <person name="Wang X."/>
        </authorList>
    </citation>
    <scope>NUCLEOTIDE SEQUENCE [LARGE SCALE GENOMIC DNA]</scope>
    <source>
        <strain evidence="1 2">DY6-4</strain>
    </source>
</reference>
<dbReference type="EMBL" id="CP019124">
    <property type="protein sequence ID" value="APX89194.1"/>
    <property type="molecule type" value="Genomic_DNA"/>
</dbReference>
<evidence type="ECO:0000313" key="1">
    <source>
        <dbReference type="EMBL" id="APX89194.1"/>
    </source>
</evidence>
<dbReference type="SUPFAM" id="SSF158791">
    <property type="entry name" value="MgtE N-terminal domain-like"/>
    <property type="match status" value="1"/>
</dbReference>